<reference evidence="1" key="1">
    <citation type="journal article" date="2022" name="ISME J.">
        <title>Identification of active gaseous-alkane degraders at natural gas seeps.</title>
        <authorList>
            <person name="Farhan Ul Haque M."/>
            <person name="Hernandez M."/>
            <person name="Crombie A.T."/>
            <person name="Murrell J.C."/>
        </authorList>
    </citation>
    <scope>NUCLEOTIDE SEQUENCE</scope>
    <source>
        <strain evidence="1">PC2</strain>
    </source>
</reference>
<dbReference type="EMBL" id="JAIVFP010000001">
    <property type="protein sequence ID" value="MCI4684131.1"/>
    <property type="molecule type" value="Genomic_DNA"/>
</dbReference>
<organism evidence="1 2">
    <name type="scientific">Candidatus Rhodoblastus alkanivorans</name>
    <dbReference type="NCBI Taxonomy" id="2954117"/>
    <lineage>
        <taxon>Bacteria</taxon>
        <taxon>Pseudomonadati</taxon>
        <taxon>Pseudomonadota</taxon>
        <taxon>Alphaproteobacteria</taxon>
        <taxon>Hyphomicrobiales</taxon>
        <taxon>Rhodoblastaceae</taxon>
        <taxon>Rhodoblastus</taxon>
    </lineage>
</organism>
<protein>
    <submittedName>
        <fullName evidence="1">Uncharacterized protein</fullName>
    </submittedName>
</protein>
<comment type="caution">
    <text evidence="1">The sequence shown here is derived from an EMBL/GenBank/DDBJ whole genome shotgun (WGS) entry which is preliminary data.</text>
</comment>
<dbReference type="RefSeq" id="WP_243068041.1">
    <property type="nucleotide sequence ID" value="NZ_JAIVFK010000039.1"/>
</dbReference>
<evidence type="ECO:0000313" key="1">
    <source>
        <dbReference type="EMBL" id="MCI4684131.1"/>
    </source>
</evidence>
<sequence length="69" mass="7561">MSGEAWTDALESELTFSRIVARHEYWRDNPPPSAMLMAIAAGLGVWEPTRRATADSVATLRGLFPSGQI</sequence>
<accession>A0ABS9Z973</accession>
<proteinExistence type="predicted"/>
<evidence type="ECO:0000313" key="2">
    <source>
        <dbReference type="Proteomes" id="UP001139104"/>
    </source>
</evidence>
<name>A0ABS9Z973_9HYPH</name>
<keyword evidence="2" id="KW-1185">Reference proteome</keyword>
<dbReference type="Proteomes" id="UP001139104">
    <property type="component" value="Unassembled WGS sequence"/>
</dbReference>
<gene>
    <name evidence="1" type="ORF">K2U94_15415</name>
</gene>